<gene>
    <name evidence="1" type="ORF">BofuT4_uP061880.1</name>
</gene>
<dbReference type="EMBL" id="FQ790267">
    <property type="protein sequence ID" value="CCD43978.1"/>
    <property type="molecule type" value="Genomic_DNA"/>
</dbReference>
<organism evidence="1 2">
    <name type="scientific">Botryotinia fuckeliana (strain T4)</name>
    <name type="common">Noble rot fungus</name>
    <name type="synonym">Botrytis cinerea</name>
    <dbReference type="NCBI Taxonomy" id="999810"/>
    <lineage>
        <taxon>Eukaryota</taxon>
        <taxon>Fungi</taxon>
        <taxon>Dikarya</taxon>
        <taxon>Ascomycota</taxon>
        <taxon>Pezizomycotina</taxon>
        <taxon>Leotiomycetes</taxon>
        <taxon>Helotiales</taxon>
        <taxon>Sclerotiniaceae</taxon>
        <taxon>Botrytis</taxon>
    </lineage>
</organism>
<accession>G2XU08</accession>
<dbReference type="Proteomes" id="UP000008177">
    <property type="component" value="Unplaced contigs"/>
</dbReference>
<name>G2XU08_BOTF4</name>
<dbReference type="HOGENOM" id="CLU_2978834_0_0_1"/>
<reference evidence="2" key="1">
    <citation type="journal article" date="2011" name="PLoS Genet.">
        <title>Genomic analysis of the necrotrophic fungal pathogens Sclerotinia sclerotiorum and Botrytis cinerea.</title>
        <authorList>
            <person name="Amselem J."/>
            <person name="Cuomo C.A."/>
            <person name="van Kan J.A."/>
            <person name="Viaud M."/>
            <person name="Benito E.P."/>
            <person name="Couloux A."/>
            <person name="Coutinho P.M."/>
            <person name="de Vries R.P."/>
            <person name="Dyer P.S."/>
            <person name="Fillinger S."/>
            <person name="Fournier E."/>
            <person name="Gout L."/>
            <person name="Hahn M."/>
            <person name="Kohn L."/>
            <person name="Lapalu N."/>
            <person name="Plummer K.M."/>
            <person name="Pradier J.M."/>
            <person name="Quevillon E."/>
            <person name="Sharon A."/>
            <person name="Simon A."/>
            <person name="ten Have A."/>
            <person name="Tudzynski B."/>
            <person name="Tudzynski P."/>
            <person name="Wincker P."/>
            <person name="Andrew M."/>
            <person name="Anthouard V."/>
            <person name="Beever R.E."/>
            <person name="Beffa R."/>
            <person name="Benoit I."/>
            <person name="Bouzid O."/>
            <person name="Brault B."/>
            <person name="Chen Z."/>
            <person name="Choquer M."/>
            <person name="Collemare J."/>
            <person name="Cotton P."/>
            <person name="Danchin E.G."/>
            <person name="Da Silva C."/>
            <person name="Gautier A."/>
            <person name="Giraud C."/>
            <person name="Giraud T."/>
            <person name="Gonzalez C."/>
            <person name="Grossetete S."/>
            <person name="Guldener U."/>
            <person name="Henrissat B."/>
            <person name="Howlett B.J."/>
            <person name="Kodira C."/>
            <person name="Kretschmer M."/>
            <person name="Lappartient A."/>
            <person name="Leroch M."/>
            <person name="Levis C."/>
            <person name="Mauceli E."/>
            <person name="Neuveglise C."/>
            <person name="Oeser B."/>
            <person name="Pearson M."/>
            <person name="Poulain J."/>
            <person name="Poussereau N."/>
            <person name="Quesneville H."/>
            <person name="Rascle C."/>
            <person name="Schumacher J."/>
            <person name="Segurens B."/>
            <person name="Sexton A."/>
            <person name="Silva E."/>
            <person name="Sirven C."/>
            <person name="Soanes D.M."/>
            <person name="Talbot N.J."/>
            <person name="Templeton M."/>
            <person name="Yandava C."/>
            <person name="Yarden O."/>
            <person name="Zeng Q."/>
            <person name="Rollins J.A."/>
            <person name="Lebrun M.H."/>
            <person name="Dickman M."/>
        </authorList>
    </citation>
    <scope>NUCLEOTIDE SEQUENCE [LARGE SCALE GENOMIC DNA]</scope>
    <source>
        <strain evidence="2">T4</strain>
    </source>
</reference>
<protein>
    <submittedName>
        <fullName evidence="1">Uncharacterized protein</fullName>
    </submittedName>
</protein>
<sequence>MVYSIPAPEGKFNEPSMFPHLILSRHPLSLLVMPSYEVRMLFTLPSKSNPTYGYGSAF</sequence>
<proteinExistence type="predicted"/>
<dbReference type="AlphaFoldDB" id="G2XU08"/>
<evidence type="ECO:0000313" key="1">
    <source>
        <dbReference type="EMBL" id="CCD43978.1"/>
    </source>
</evidence>
<dbReference type="InParanoid" id="G2XU08"/>
<evidence type="ECO:0000313" key="2">
    <source>
        <dbReference type="Proteomes" id="UP000008177"/>
    </source>
</evidence>